<name>A0ABY1JPY5_9BACL</name>
<keyword evidence="2" id="KW-1185">Reference proteome</keyword>
<evidence type="ECO:0000313" key="2">
    <source>
        <dbReference type="Proteomes" id="UP000186666"/>
    </source>
</evidence>
<reference evidence="1 2" key="1">
    <citation type="submission" date="2017-01" db="EMBL/GenBank/DDBJ databases">
        <authorList>
            <person name="Varghese N."/>
            <person name="Submissions S."/>
        </authorList>
    </citation>
    <scope>NUCLEOTIDE SEQUENCE [LARGE SCALE GENOMIC DNA]</scope>
    <source>
        <strain evidence="1 2">ATCC 23464</strain>
    </source>
</reference>
<evidence type="ECO:0000313" key="1">
    <source>
        <dbReference type="EMBL" id="SIQ56046.1"/>
    </source>
</evidence>
<organism evidence="1 2">
    <name type="scientific">Paenibacillus macquariensis</name>
    <dbReference type="NCBI Taxonomy" id="948756"/>
    <lineage>
        <taxon>Bacteria</taxon>
        <taxon>Bacillati</taxon>
        <taxon>Bacillota</taxon>
        <taxon>Bacilli</taxon>
        <taxon>Bacillales</taxon>
        <taxon>Paenibacillaceae</taxon>
        <taxon>Paenibacillus</taxon>
    </lineage>
</organism>
<proteinExistence type="predicted"/>
<protein>
    <submittedName>
        <fullName evidence="1">Uncharacterized protein</fullName>
    </submittedName>
</protein>
<dbReference type="EMBL" id="FTNK01000002">
    <property type="protein sequence ID" value="SIQ56046.1"/>
    <property type="molecule type" value="Genomic_DNA"/>
</dbReference>
<accession>A0ABY1JPY5</accession>
<comment type="caution">
    <text evidence="1">The sequence shown here is derived from an EMBL/GenBank/DDBJ whole genome shotgun (WGS) entry which is preliminary data.</text>
</comment>
<dbReference type="Proteomes" id="UP000186666">
    <property type="component" value="Unassembled WGS sequence"/>
</dbReference>
<gene>
    <name evidence="1" type="ORF">SAMN05421578_102569</name>
</gene>
<sequence>MYKKVLLNSFSNRLLLAGLQRDRDTGAFMGLLYMKGKVVMPRID</sequence>